<keyword evidence="8" id="KW-1185">Reference proteome</keyword>
<dbReference type="PRINTS" id="PR00207">
    <property type="entry name" value="FLAGELLIN"/>
</dbReference>
<evidence type="ECO:0000256" key="3">
    <source>
        <dbReference type="RuleBase" id="RU362073"/>
    </source>
</evidence>
<accession>A0A1M5U021</accession>
<protein>
    <recommendedName>
        <fullName evidence="3">Flagellin</fullName>
    </recommendedName>
</protein>
<dbReference type="Proteomes" id="UP000184139">
    <property type="component" value="Unassembled WGS sequence"/>
</dbReference>
<evidence type="ECO:0000256" key="1">
    <source>
        <dbReference type="ARBA" id="ARBA00005709"/>
    </source>
</evidence>
<gene>
    <name evidence="7" type="ORF">SAMN02745124_00922</name>
</gene>
<keyword evidence="7" id="KW-0282">Flagellum</keyword>
<dbReference type="Pfam" id="PF00669">
    <property type="entry name" value="Flagellin_N"/>
    <property type="match status" value="1"/>
</dbReference>
<name>A0A1M5U021_9BACT</name>
<comment type="similarity">
    <text evidence="1 3">Belongs to the bacterial flagellin family.</text>
</comment>
<keyword evidence="2 3" id="KW-0975">Bacterial flagellum</keyword>
<dbReference type="InterPro" id="IPR001029">
    <property type="entry name" value="Flagellin_N"/>
</dbReference>
<dbReference type="OrthoDB" id="9796789at2"/>
<dbReference type="Gene3D" id="6.10.280.190">
    <property type="match status" value="1"/>
</dbReference>
<dbReference type="InterPro" id="IPR042187">
    <property type="entry name" value="Flagellin_C_sub2"/>
</dbReference>
<dbReference type="Gene3D" id="1.20.1330.10">
    <property type="entry name" value="f41 fragment of flagellin, N-terminal domain"/>
    <property type="match status" value="1"/>
</dbReference>
<dbReference type="GO" id="GO:0005198">
    <property type="term" value="F:structural molecule activity"/>
    <property type="evidence" value="ECO:0007669"/>
    <property type="project" value="UniProtKB-UniRule"/>
</dbReference>
<feature type="domain" description="Flagellin C-terminal" evidence="6">
    <location>
        <begin position="414"/>
        <end position="497"/>
    </location>
</feature>
<reference evidence="7 8" key="1">
    <citation type="submission" date="2016-11" db="EMBL/GenBank/DDBJ databases">
        <authorList>
            <person name="Jaros S."/>
            <person name="Januszkiewicz K."/>
            <person name="Wedrychowicz H."/>
        </authorList>
    </citation>
    <scope>NUCLEOTIDE SEQUENCE [LARGE SCALE GENOMIC DNA]</scope>
    <source>
        <strain evidence="7 8">DSM 9705</strain>
    </source>
</reference>
<dbReference type="Gene3D" id="2.30.220.10">
    <property type="entry name" value="f41 fragment of flagellin, C-terminal domain"/>
    <property type="match status" value="1"/>
</dbReference>
<comment type="function">
    <text evidence="3">Flagellin is the subunit protein which polymerizes to form the filaments of bacterial flagella.</text>
</comment>
<dbReference type="InterPro" id="IPR001492">
    <property type="entry name" value="Flagellin"/>
</dbReference>
<sequence>MALTINTNVPSLNAQRNLGKSQSALATSMQRLSSGLRINSAKDDAAGLAISDRMTSQIRGLNQAARNANDGISLAQTAEGAMQEATNILQRIRELAIQSANDSNSLSDRESLQKEVSQLQQELNRIATSTEFNEKKLLDGSFTSQLFQVGANKGQTIAVSIGGSRADHIGDYQVLTSLKNATAAKASDPMTLEINGNQTTEEVVLTGLESAREVATLANQKSDETGVEAEAVTNVKMNNLTSTGSISFKLVGANTGAGNEITISAVITDADDWSPIVTSINDNAAATGITARLDNSGDVIITSAEGDDIAISEFHFMDFDGTTAHTADFTTMDANEQIPATSSSLVNVLGDGSSSVVAQGQLTFHSNHAYSIDVTGATVEHTNWFAQAANASGLENVADIDISTRIGAGSALPVVDSAIAYIDEQRAALGAVMNRFESTIANLNNVAENLSAARSRILDADIAQETSSMTKQNILQQAGVAILAQANMTPQLALQLLQG</sequence>
<evidence type="ECO:0000259" key="5">
    <source>
        <dbReference type="Pfam" id="PF00669"/>
    </source>
</evidence>
<organism evidence="7 8">
    <name type="scientific">Desulfofustis glycolicus DSM 9705</name>
    <dbReference type="NCBI Taxonomy" id="1121409"/>
    <lineage>
        <taxon>Bacteria</taxon>
        <taxon>Pseudomonadati</taxon>
        <taxon>Thermodesulfobacteriota</taxon>
        <taxon>Desulfobulbia</taxon>
        <taxon>Desulfobulbales</taxon>
        <taxon>Desulfocapsaceae</taxon>
        <taxon>Desulfofustis</taxon>
    </lineage>
</organism>
<feature type="domain" description="Flagellin N-terminal" evidence="5">
    <location>
        <begin position="5"/>
        <end position="143"/>
    </location>
</feature>
<evidence type="ECO:0000256" key="2">
    <source>
        <dbReference type="ARBA" id="ARBA00023143"/>
    </source>
</evidence>
<dbReference type="SUPFAM" id="SSF64518">
    <property type="entry name" value="Phase 1 flagellin"/>
    <property type="match status" value="1"/>
</dbReference>
<dbReference type="Gene3D" id="6.10.10.10">
    <property type="entry name" value="Flagellar export chaperone, C-terminal domain"/>
    <property type="match status" value="1"/>
</dbReference>
<dbReference type="Pfam" id="PF00700">
    <property type="entry name" value="Flagellin_C"/>
    <property type="match status" value="1"/>
</dbReference>
<dbReference type="Gene3D" id="2.170.280.10">
    <property type="entry name" value="f41 fragment of flagellin, middle domain"/>
    <property type="match status" value="1"/>
</dbReference>
<dbReference type="STRING" id="1121409.SAMN02745124_00922"/>
<dbReference type="RefSeq" id="WP_073373694.1">
    <property type="nucleotide sequence ID" value="NZ_FQXS01000004.1"/>
</dbReference>
<comment type="subcellular location">
    <subcellularLocation>
        <location evidence="3">Secreted</location>
    </subcellularLocation>
    <subcellularLocation>
        <location evidence="3">Bacterial flagellum</location>
    </subcellularLocation>
</comment>
<evidence type="ECO:0000313" key="8">
    <source>
        <dbReference type="Proteomes" id="UP000184139"/>
    </source>
</evidence>
<keyword evidence="7" id="KW-0969">Cilium</keyword>
<dbReference type="InterPro" id="IPR046358">
    <property type="entry name" value="Flagellin_C"/>
</dbReference>
<keyword evidence="7" id="KW-0966">Cell projection</keyword>
<dbReference type="PANTHER" id="PTHR42792:SF2">
    <property type="entry name" value="FLAGELLIN"/>
    <property type="match status" value="1"/>
</dbReference>
<keyword evidence="3" id="KW-0964">Secreted</keyword>
<evidence type="ECO:0000313" key="7">
    <source>
        <dbReference type="EMBL" id="SHH56308.1"/>
    </source>
</evidence>
<feature type="coiled-coil region" evidence="4">
    <location>
        <begin position="75"/>
        <end position="129"/>
    </location>
</feature>
<dbReference type="PANTHER" id="PTHR42792">
    <property type="entry name" value="FLAGELLIN"/>
    <property type="match status" value="1"/>
</dbReference>
<dbReference type="GO" id="GO:0009288">
    <property type="term" value="C:bacterial-type flagellum"/>
    <property type="evidence" value="ECO:0007669"/>
    <property type="project" value="UniProtKB-SubCell"/>
</dbReference>
<dbReference type="EMBL" id="FQXS01000004">
    <property type="protein sequence ID" value="SHH56308.1"/>
    <property type="molecule type" value="Genomic_DNA"/>
</dbReference>
<keyword evidence="4" id="KW-0175">Coiled coil</keyword>
<evidence type="ECO:0000259" key="6">
    <source>
        <dbReference type="Pfam" id="PF00700"/>
    </source>
</evidence>
<evidence type="ECO:0000256" key="4">
    <source>
        <dbReference type="SAM" id="Coils"/>
    </source>
</evidence>
<proteinExistence type="inferred from homology"/>
<dbReference type="AlphaFoldDB" id="A0A1M5U021"/>
<dbReference type="GO" id="GO:0005576">
    <property type="term" value="C:extracellular region"/>
    <property type="evidence" value="ECO:0007669"/>
    <property type="project" value="UniProtKB-SubCell"/>
</dbReference>